<sequence>MNPLTTEAQKGDPSFMPKIMPITSTVNRTGVQRVYCTANSQTIGQTSTFAVVNNRLYQFIYDMSVIIFEDLDAHYNDDQQRFFLDIGTRYELMEDWEKMLAADMDYIGRYRFIMKNVPDERDWRVTMAMITHPSYGAGFFSYLGFSRYFYLLFVKWDKQPPATSSDVPQSQHIILSNYSIIVSISAETEYFALVLRNDPTNGEDLVFVYHQQINEKSVPKGTFCESETGEQYFHQRKPKDICKTGSQLSQMMREFNFGFTARKNLYLVASEEQYVIVIDIGVLKSYDMEYPYQRYSLDEVFVCTAARSPAIYPTLYPKGARPNIESAEFLNNMESGGGGGGNTWLFTPTVWLIIT</sequence>
<comment type="caution">
    <text evidence="1">The sequence shown here is derived from an EMBL/GenBank/DDBJ whole genome shotgun (WGS) entry which is preliminary data.</text>
</comment>
<evidence type="ECO:0000313" key="1">
    <source>
        <dbReference type="EMBL" id="KAH7644361.1"/>
    </source>
</evidence>
<organism evidence="1">
    <name type="scientific">Dermatophagoides farinae</name>
    <name type="common">American house dust mite</name>
    <dbReference type="NCBI Taxonomy" id="6954"/>
    <lineage>
        <taxon>Eukaryota</taxon>
        <taxon>Metazoa</taxon>
        <taxon>Ecdysozoa</taxon>
        <taxon>Arthropoda</taxon>
        <taxon>Chelicerata</taxon>
        <taxon>Arachnida</taxon>
        <taxon>Acari</taxon>
        <taxon>Acariformes</taxon>
        <taxon>Sarcoptiformes</taxon>
        <taxon>Astigmata</taxon>
        <taxon>Psoroptidia</taxon>
        <taxon>Analgoidea</taxon>
        <taxon>Pyroglyphidae</taxon>
        <taxon>Dermatophagoidinae</taxon>
        <taxon>Dermatophagoides</taxon>
    </lineage>
</organism>
<proteinExistence type="predicted"/>
<dbReference type="EMBL" id="SDOV01000002">
    <property type="protein sequence ID" value="KAH7644361.1"/>
    <property type="molecule type" value="Genomic_DNA"/>
</dbReference>
<gene>
    <name evidence="1" type="ORF">HUG17_6723</name>
</gene>
<dbReference type="AlphaFoldDB" id="A0A9D4SK72"/>
<dbReference type="Proteomes" id="UP000828236">
    <property type="component" value="Unassembled WGS sequence"/>
</dbReference>
<protein>
    <submittedName>
        <fullName evidence="1">Uncharacterized protein</fullName>
    </submittedName>
</protein>
<reference evidence="1" key="1">
    <citation type="submission" date="2020-06" db="EMBL/GenBank/DDBJ databases">
        <authorList>
            <person name="Ji K."/>
            <person name="Li J."/>
        </authorList>
    </citation>
    <scope>NUCLEOTIDE SEQUENCE</scope>
    <source>
        <strain evidence="1">JKM2019</strain>
        <tissue evidence="1">Whole body</tissue>
    </source>
</reference>
<accession>A0A9D4SK72</accession>
<name>A0A9D4SK72_DERFA</name>
<reference evidence="1" key="2">
    <citation type="journal article" date="2021" name="World Allergy Organ. J.">
        <title>Chromosome-level assembly of Dermatophagoides farinae genome and transcriptome reveals two novel allergens Der f 37 and Der f 39.</title>
        <authorList>
            <person name="Chen J."/>
            <person name="Cai Z."/>
            <person name="Fan D."/>
            <person name="Hu J."/>
            <person name="Hou Y."/>
            <person name="He Y."/>
            <person name="Zhang Z."/>
            <person name="Zhao Z."/>
            <person name="Gao P."/>
            <person name="Hu W."/>
            <person name="Sun J."/>
            <person name="Li J."/>
            <person name="Ji K."/>
        </authorList>
    </citation>
    <scope>NUCLEOTIDE SEQUENCE</scope>
    <source>
        <strain evidence="1">JKM2019</strain>
    </source>
</reference>